<gene>
    <name evidence="3" type="ORF">PHPALM_12927</name>
</gene>
<evidence type="ECO:0000313" key="4">
    <source>
        <dbReference type="Proteomes" id="UP000237271"/>
    </source>
</evidence>
<comment type="caution">
    <text evidence="3">The sequence shown here is derived from an EMBL/GenBank/DDBJ whole genome shotgun (WGS) entry which is preliminary data.</text>
</comment>
<dbReference type="OrthoDB" id="69705at2759"/>
<evidence type="ECO:0000256" key="2">
    <source>
        <dbReference type="SAM" id="Phobius"/>
    </source>
</evidence>
<accession>A0A2P4XYH4</accession>
<evidence type="ECO:0000256" key="1">
    <source>
        <dbReference type="SAM" id="MobiDB-lite"/>
    </source>
</evidence>
<proteinExistence type="predicted"/>
<keyword evidence="2" id="KW-0812">Transmembrane</keyword>
<organism evidence="3 4">
    <name type="scientific">Phytophthora palmivora</name>
    <dbReference type="NCBI Taxonomy" id="4796"/>
    <lineage>
        <taxon>Eukaryota</taxon>
        <taxon>Sar</taxon>
        <taxon>Stramenopiles</taxon>
        <taxon>Oomycota</taxon>
        <taxon>Peronosporomycetes</taxon>
        <taxon>Peronosporales</taxon>
        <taxon>Peronosporaceae</taxon>
        <taxon>Phytophthora</taxon>
    </lineage>
</organism>
<dbReference type="AlphaFoldDB" id="A0A2P4XYH4"/>
<feature type="transmembrane region" description="Helical" evidence="2">
    <location>
        <begin position="225"/>
        <end position="245"/>
    </location>
</feature>
<keyword evidence="2" id="KW-0472">Membrane</keyword>
<name>A0A2P4XYH4_9STRA</name>
<reference evidence="3 4" key="1">
    <citation type="journal article" date="2017" name="Genome Biol. Evol.">
        <title>Phytophthora megakarya and P. palmivora, closely related causal agents of cacao black pod rot, underwent increases in genome sizes and gene numbers by different mechanisms.</title>
        <authorList>
            <person name="Ali S.S."/>
            <person name="Shao J."/>
            <person name="Lary D.J."/>
            <person name="Kronmiller B."/>
            <person name="Shen D."/>
            <person name="Strem M.D."/>
            <person name="Amoako-Attah I."/>
            <person name="Akrofi A.Y."/>
            <person name="Begoude B.A."/>
            <person name="Ten Hoopen G.M."/>
            <person name="Coulibaly K."/>
            <person name="Kebe B.I."/>
            <person name="Melnick R.L."/>
            <person name="Guiltinan M.J."/>
            <person name="Tyler B.M."/>
            <person name="Meinhardt L.W."/>
            <person name="Bailey B.A."/>
        </authorList>
    </citation>
    <scope>NUCLEOTIDE SEQUENCE [LARGE SCALE GENOMIC DNA]</scope>
    <source>
        <strain evidence="4">sbr112.9</strain>
    </source>
</reference>
<evidence type="ECO:0000313" key="3">
    <source>
        <dbReference type="EMBL" id="POM70607.1"/>
    </source>
</evidence>
<dbReference type="EMBL" id="NCKW01006893">
    <property type="protein sequence ID" value="POM70607.1"/>
    <property type="molecule type" value="Genomic_DNA"/>
</dbReference>
<keyword evidence="4" id="KW-1185">Reference proteome</keyword>
<dbReference type="Proteomes" id="UP000237271">
    <property type="component" value="Unassembled WGS sequence"/>
</dbReference>
<feature type="region of interest" description="Disordered" evidence="1">
    <location>
        <begin position="266"/>
        <end position="285"/>
    </location>
</feature>
<sequence>MGSDTAASAGKGCIRSSPMNAVVGHLKTSLRTFSLHAVDCVLEPMDVESSTIALLGIASLCSRSNMEVEEDMESWGQQVKRQVDKLFENEKRVSFDQTTGMVRHVPISPPYELPSSGSGLPQLILGETLIWSDGEGETKETSDQTFFTHVQLHVKNDGKTPLHLYRLTLVEKDTTVAFVLPLVVPAVVLPEKSEVVSFKAITTAMVDTSKSYVLYISHNGFRSHVFEVGSMAVAVAVGLAVTLYIRRKRHSVRQMGHVIARCVRSPDKKSIQRSGNRSSAKPVANRVASSRAAISKKGEDHIEMERMPAITMKWEAPPPTAAPVINKTSLAVPKALESKKLLLDLDRAARLHPKRFESLWDEYVERFVSTIKPMNLSFRV</sequence>
<protein>
    <submittedName>
        <fullName evidence="3">Uncharacterized protein</fullName>
    </submittedName>
</protein>
<keyword evidence="2" id="KW-1133">Transmembrane helix</keyword>